<dbReference type="GO" id="GO:0016836">
    <property type="term" value="F:hydro-lyase activity"/>
    <property type="evidence" value="ECO:0007669"/>
    <property type="project" value="UniProtKB-ARBA"/>
</dbReference>
<dbReference type="PANTHER" id="PTHR11941">
    <property type="entry name" value="ENOYL-COA HYDRATASE-RELATED"/>
    <property type="match status" value="1"/>
</dbReference>
<organism evidence="3 4">
    <name type="scientific">Fusarium langsethiae</name>
    <dbReference type="NCBI Taxonomy" id="179993"/>
    <lineage>
        <taxon>Eukaryota</taxon>
        <taxon>Fungi</taxon>
        <taxon>Dikarya</taxon>
        <taxon>Ascomycota</taxon>
        <taxon>Pezizomycotina</taxon>
        <taxon>Sordariomycetes</taxon>
        <taxon>Hypocreomycetidae</taxon>
        <taxon>Hypocreales</taxon>
        <taxon>Nectriaceae</taxon>
        <taxon>Fusarium</taxon>
    </lineage>
</organism>
<name>A0A0M9ERQ8_FUSLA</name>
<evidence type="ECO:0000313" key="4">
    <source>
        <dbReference type="Proteomes" id="UP000037904"/>
    </source>
</evidence>
<sequence>MDNQLILPSTPADGVRVLALNRPSKRNALSQELITVFLEQLKAASRDDGVRVIVITGSSTFFCGMNSLHLPPIPDSHKGRAGADIGEISRLDAEGARDCRYLSDLCSGMQAVRKPLIAAVEGMACDLIFAAHDSRFGLPEVTIGLIPGAGGTQRLTNAVGKFKAMQMILLGRPISAEEAKSAGLVARLYENGSVLDNVVKDAASTLAALSPMALGLAKEAICKSDDLGVDHEFERSLYYFAFGTKDKEEGVKAFLEKRKPEWRSK</sequence>
<dbReference type="Pfam" id="PF00378">
    <property type="entry name" value="ECH_1"/>
    <property type="match status" value="2"/>
</dbReference>
<keyword evidence="2" id="KW-0456">Lyase</keyword>
<dbReference type="GO" id="GO:0006635">
    <property type="term" value="P:fatty acid beta-oxidation"/>
    <property type="evidence" value="ECO:0007669"/>
    <property type="project" value="TreeGrafter"/>
</dbReference>
<dbReference type="Proteomes" id="UP000037904">
    <property type="component" value="Unassembled WGS sequence"/>
</dbReference>
<protein>
    <submittedName>
        <fullName evidence="3">Enoyl-hydratase</fullName>
    </submittedName>
</protein>
<dbReference type="InterPro" id="IPR029045">
    <property type="entry name" value="ClpP/crotonase-like_dom_sf"/>
</dbReference>
<dbReference type="AlphaFoldDB" id="A0A0M9ERQ8"/>
<dbReference type="Gene3D" id="1.10.12.10">
    <property type="entry name" value="Lyase 2-enoyl-coa Hydratase, Chain A, domain 2"/>
    <property type="match status" value="1"/>
</dbReference>
<accession>A0A0M9ERQ8</accession>
<evidence type="ECO:0000256" key="1">
    <source>
        <dbReference type="ARBA" id="ARBA00005254"/>
    </source>
</evidence>
<reference evidence="3 4" key="1">
    <citation type="submission" date="2015-04" db="EMBL/GenBank/DDBJ databases">
        <title>The draft genome sequence of Fusarium langsethiae, a T-2/HT-2 mycotoxin producer.</title>
        <authorList>
            <person name="Lysoe E."/>
            <person name="Divon H.H."/>
            <person name="Terzi V."/>
            <person name="Orru L."/>
            <person name="Lamontanara A."/>
            <person name="Kolseth A.-K."/>
            <person name="Frandsen R.J."/>
            <person name="Nielsen K."/>
            <person name="Thrane U."/>
        </authorList>
    </citation>
    <scope>NUCLEOTIDE SEQUENCE [LARGE SCALE GENOMIC DNA]</scope>
    <source>
        <strain evidence="3 4">Fl201059</strain>
    </source>
</reference>
<comment type="caution">
    <text evidence="3">The sequence shown here is derived from an EMBL/GenBank/DDBJ whole genome shotgun (WGS) entry which is preliminary data.</text>
</comment>
<dbReference type="EMBL" id="JXCE01000313">
    <property type="protein sequence ID" value="KPA38126.1"/>
    <property type="molecule type" value="Genomic_DNA"/>
</dbReference>
<dbReference type="InterPro" id="IPR001753">
    <property type="entry name" value="Enoyl-CoA_hydra/iso"/>
</dbReference>
<evidence type="ECO:0000256" key="2">
    <source>
        <dbReference type="ARBA" id="ARBA00023239"/>
    </source>
</evidence>
<comment type="similarity">
    <text evidence="1">Belongs to the enoyl-CoA hydratase/isomerase family.</text>
</comment>
<dbReference type="PANTHER" id="PTHR11941:SF166">
    <property type="entry name" value="ENOYL-COA HYDRATASE_ISOMERASE FAMILY PROTEIN (AFU_ORTHOLOGUE AFUA_8G01210)"/>
    <property type="match status" value="1"/>
</dbReference>
<dbReference type="InterPro" id="IPR014748">
    <property type="entry name" value="Enoyl-CoA_hydra_C"/>
</dbReference>
<dbReference type="Gene3D" id="3.90.226.10">
    <property type="entry name" value="2-enoyl-CoA Hydratase, Chain A, domain 1"/>
    <property type="match status" value="1"/>
</dbReference>
<proteinExistence type="inferred from homology"/>
<dbReference type="SUPFAM" id="SSF52096">
    <property type="entry name" value="ClpP/crotonase"/>
    <property type="match status" value="1"/>
</dbReference>
<evidence type="ECO:0000313" key="3">
    <source>
        <dbReference type="EMBL" id="KPA38126.1"/>
    </source>
</evidence>
<gene>
    <name evidence="3" type="ORF">FLAG1_09040</name>
</gene>
<dbReference type="GO" id="GO:0005739">
    <property type="term" value="C:mitochondrion"/>
    <property type="evidence" value="ECO:0007669"/>
    <property type="project" value="TreeGrafter"/>
</dbReference>
<keyword evidence="4" id="KW-1185">Reference proteome</keyword>
<dbReference type="FunFam" id="1.10.12.10:FF:000001">
    <property type="entry name" value="Probable enoyl-CoA hydratase, mitochondrial"/>
    <property type="match status" value="1"/>
</dbReference>
<dbReference type="CDD" id="cd06558">
    <property type="entry name" value="crotonase-like"/>
    <property type="match status" value="1"/>
</dbReference>